<comment type="similarity">
    <text evidence="2">Belongs to the FliJ family.</text>
</comment>
<gene>
    <name evidence="12" type="primary">fliJ</name>
    <name evidence="12" type="ORF">G6034_15215</name>
</gene>
<evidence type="ECO:0000256" key="10">
    <source>
        <dbReference type="ARBA" id="ARBA00023225"/>
    </source>
</evidence>
<evidence type="ECO:0000256" key="9">
    <source>
        <dbReference type="ARBA" id="ARBA00023136"/>
    </source>
</evidence>
<keyword evidence="10" id="KW-1006">Bacterial flagellum protein export</keyword>
<keyword evidence="7" id="KW-1005">Bacterial flagellum biogenesis</keyword>
<keyword evidence="12" id="KW-0966">Cell projection</keyword>
<evidence type="ECO:0000313" key="13">
    <source>
        <dbReference type="Proteomes" id="UP000543556"/>
    </source>
</evidence>
<dbReference type="GO" id="GO:0044781">
    <property type="term" value="P:bacterial-type flagellum organization"/>
    <property type="evidence" value="ECO:0007669"/>
    <property type="project" value="UniProtKB-KW"/>
</dbReference>
<evidence type="ECO:0000313" key="12">
    <source>
        <dbReference type="EMBL" id="NVM96229.1"/>
    </source>
</evidence>
<dbReference type="GO" id="GO:0009288">
    <property type="term" value="C:bacterial-type flagellum"/>
    <property type="evidence" value="ECO:0007669"/>
    <property type="project" value="InterPro"/>
</dbReference>
<dbReference type="Proteomes" id="UP000543556">
    <property type="component" value="Unassembled WGS sequence"/>
</dbReference>
<evidence type="ECO:0000256" key="4">
    <source>
        <dbReference type="ARBA" id="ARBA00022448"/>
    </source>
</evidence>
<keyword evidence="13" id="KW-1185">Reference proteome</keyword>
<proteinExistence type="inferred from homology"/>
<dbReference type="GO" id="GO:0071973">
    <property type="term" value="P:bacterial-type flagellum-dependent cell motility"/>
    <property type="evidence" value="ECO:0007669"/>
    <property type="project" value="InterPro"/>
</dbReference>
<dbReference type="NCBIfam" id="TIGR02473">
    <property type="entry name" value="flagell_FliJ"/>
    <property type="match status" value="1"/>
</dbReference>
<accession>A0A7Y7IIR2</accession>
<dbReference type="AlphaFoldDB" id="A0A7Y7IIR2"/>
<comment type="caution">
    <text evidence="12">The sequence shown here is derived from an EMBL/GenBank/DDBJ whole genome shotgun (WGS) entry which is preliminary data.</text>
</comment>
<keyword evidence="8" id="KW-0653">Protein transport</keyword>
<keyword evidence="9" id="KW-0472">Membrane</keyword>
<evidence type="ECO:0000256" key="6">
    <source>
        <dbReference type="ARBA" id="ARBA00022500"/>
    </source>
</evidence>
<keyword evidence="4" id="KW-0813">Transport</keyword>
<keyword evidence="5" id="KW-1003">Cell membrane</keyword>
<evidence type="ECO:0000256" key="5">
    <source>
        <dbReference type="ARBA" id="ARBA00022475"/>
    </source>
</evidence>
<keyword evidence="12" id="KW-0969">Cilium</keyword>
<dbReference type="InterPro" id="IPR012823">
    <property type="entry name" value="Flagell_FliJ"/>
</dbReference>
<dbReference type="Pfam" id="PF02050">
    <property type="entry name" value="FliJ"/>
    <property type="match status" value="1"/>
</dbReference>
<reference evidence="12 13" key="1">
    <citation type="submission" date="2020-02" db="EMBL/GenBank/DDBJ databases">
        <title>Genome sequence of strain AETb3-4.</title>
        <authorList>
            <person name="Gao J."/>
            <person name="Zhang X."/>
        </authorList>
    </citation>
    <scope>NUCLEOTIDE SEQUENCE [LARGE SCALE GENOMIC DNA]</scope>
    <source>
        <strain evidence="12 13">AETb3-4</strain>
    </source>
</reference>
<dbReference type="RefSeq" id="WP_176635951.1">
    <property type="nucleotide sequence ID" value="NZ_JAAMFM010000027.1"/>
</dbReference>
<comment type="subcellular location">
    <subcellularLocation>
        <location evidence="1">Cell membrane</location>
        <topology evidence="1">Peripheral membrane protein</topology>
        <orientation evidence="1">Cytoplasmic side</orientation>
    </subcellularLocation>
</comment>
<dbReference type="Gene3D" id="1.10.287.1700">
    <property type="match status" value="1"/>
</dbReference>
<sequence length="139" mass="14446">MTKAFRLAGLLRLRKLQEDQAAAALGQANARRTAHGRRLAATRGALADSGSDPASASALAAAAASRAASRSLLLDLQALAATLESDADSAQAALLEAKTAASPLEKLAERHQDEYATAELHAEQGFLDELALSRREAGE</sequence>
<evidence type="ECO:0000256" key="1">
    <source>
        <dbReference type="ARBA" id="ARBA00004413"/>
    </source>
</evidence>
<evidence type="ECO:0000256" key="7">
    <source>
        <dbReference type="ARBA" id="ARBA00022795"/>
    </source>
</evidence>
<feature type="region of interest" description="Disordered" evidence="11">
    <location>
        <begin position="27"/>
        <end position="53"/>
    </location>
</feature>
<dbReference type="GO" id="GO:0005886">
    <property type="term" value="C:plasma membrane"/>
    <property type="evidence" value="ECO:0007669"/>
    <property type="project" value="UniProtKB-SubCell"/>
</dbReference>
<evidence type="ECO:0000256" key="8">
    <source>
        <dbReference type="ARBA" id="ARBA00022927"/>
    </source>
</evidence>
<evidence type="ECO:0000256" key="11">
    <source>
        <dbReference type="SAM" id="MobiDB-lite"/>
    </source>
</evidence>
<dbReference type="EMBL" id="JAAMFM010000027">
    <property type="protein sequence ID" value="NVM96229.1"/>
    <property type="molecule type" value="Genomic_DNA"/>
</dbReference>
<protein>
    <recommendedName>
        <fullName evidence="3">Flagellar FliJ protein</fullName>
    </recommendedName>
</protein>
<organism evidence="12 13">
    <name type="scientific">Arthrobacter wenxiniae</name>
    <dbReference type="NCBI Taxonomy" id="2713570"/>
    <lineage>
        <taxon>Bacteria</taxon>
        <taxon>Bacillati</taxon>
        <taxon>Actinomycetota</taxon>
        <taxon>Actinomycetes</taxon>
        <taxon>Micrococcales</taxon>
        <taxon>Micrococcaceae</taxon>
        <taxon>Arthrobacter</taxon>
    </lineage>
</organism>
<dbReference type="InterPro" id="IPR053716">
    <property type="entry name" value="Flag_assembly_chemotaxis_eff"/>
</dbReference>
<feature type="compositionally biased region" description="Low complexity" evidence="11">
    <location>
        <begin position="41"/>
        <end position="53"/>
    </location>
</feature>
<keyword evidence="6" id="KW-0145">Chemotaxis</keyword>
<dbReference type="GO" id="GO:0015031">
    <property type="term" value="P:protein transport"/>
    <property type="evidence" value="ECO:0007669"/>
    <property type="project" value="UniProtKB-KW"/>
</dbReference>
<keyword evidence="12" id="KW-0282">Flagellum</keyword>
<dbReference type="GO" id="GO:0006935">
    <property type="term" value="P:chemotaxis"/>
    <property type="evidence" value="ECO:0007669"/>
    <property type="project" value="UniProtKB-KW"/>
</dbReference>
<evidence type="ECO:0000256" key="3">
    <source>
        <dbReference type="ARBA" id="ARBA00020392"/>
    </source>
</evidence>
<name>A0A7Y7IIR2_9MICC</name>
<evidence type="ECO:0000256" key="2">
    <source>
        <dbReference type="ARBA" id="ARBA00010004"/>
    </source>
</evidence>